<name>A0A6N2TRU8_9FIRM</name>
<proteinExistence type="predicted"/>
<evidence type="ECO:0008006" key="2">
    <source>
        <dbReference type="Google" id="ProtNLM"/>
    </source>
</evidence>
<dbReference type="EMBL" id="CACRSQ010000003">
    <property type="protein sequence ID" value="VYT08560.1"/>
    <property type="molecule type" value="Genomic_DNA"/>
</dbReference>
<reference evidence="1" key="1">
    <citation type="submission" date="2019-11" db="EMBL/GenBank/DDBJ databases">
        <authorList>
            <person name="Feng L."/>
        </authorList>
    </citation>
    <scope>NUCLEOTIDE SEQUENCE</scope>
    <source>
        <strain evidence="1">AcaccaeLFYP115</strain>
    </source>
</reference>
<accession>A0A6N2TRU8</accession>
<gene>
    <name evidence="1" type="ORF">ACLFYP115_01586</name>
</gene>
<dbReference type="AlphaFoldDB" id="A0A6N2TRU8"/>
<dbReference type="RefSeq" id="WP_006567249.1">
    <property type="nucleotide sequence ID" value="NZ_BAABZP010000001.1"/>
</dbReference>
<protein>
    <recommendedName>
        <fullName evidence="2">Lipoprotein</fullName>
    </recommendedName>
</protein>
<sequence>MKFKNILICFFSAVLAASCILWPSLISGYQDKKMRGRVELDKVEDTSEIRTDTLTIEEKLSLIAEADNSAEEIAVTNQTYEWGSAEIDELKNVCMKELKQLKEMGMFPKLALNKNTMMFYETTTTCLDTKNYARRLRIHSVTVQSGDQSLVAVIDDSSHKILSIDSVKGAGIKPSDAEKIIGIWGRYLGLKETNKMAAVKNNYFVTYRSGSEKVYYLFIFFSKKFAEEGEFYIHPEGNGGDQNSVSR</sequence>
<evidence type="ECO:0000313" key="1">
    <source>
        <dbReference type="EMBL" id="VYT08560.1"/>
    </source>
</evidence>
<organism evidence="1">
    <name type="scientific">Anaerostipes caccae</name>
    <dbReference type="NCBI Taxonomy" id="105841"/>
    <lineage>
        <taxon>Bacteria</taxon>
        <taxon>Bacillati</taxon>
        <taxon>Bacillota</taxon>
        <taxon>Clostridia</taxon>
        <taxon>Lachnospirales</taxon>
        <taxon>Lachnospiraceae</taxon>
        <taxon>Anaerostipes</taxon>
    </lineage>
</organism>
<dbReference type="PROSITE" id="PS51257">
    <property type="entry name" value="PROKAR_LIPOPROTEIN"/>
    <property type="match status" value="1"/>
</dbReference>